<accession>A0A2J8AHU9</accession>
<keyword evidence="2" id="KW-1185">Reference proteome</keyword>
<dbReference type="Proteomes" id="UP000236333">
    <property type="component" value="Unassembled WGS sequence"/>
</dbReference>
<dbReference type="EMBL" id="PGGS01000015">
    <property type="protein sequence ID" value="PNH12094.1"/>
    <property type="molecule type" value="Genomic_DNA"/>
</dbReference>
<name>A0A2J8AHU9_9CHLO</name>
<evidence type="ECO:0000313" key="2">
    <source>
        <dbReference type="Proteomes" id="UP000236333"/>
    </source>
</evidence>
<reference evidence="1 2" key="1">
    <citation type="journal article" date="2017" name="Mol. Biol. Evol.">
        <title>The 4-celled Tetrabaena socialis nuclear genome reveals the essential components for genetic control of cell number at the origin of multicellularity in the volvocine lineage.</title>
        <authorList>
            <person name="Featherston J."/>
            <person name="Arakaki Y."/>
            <person name="Hanschen E.R."/>
            <person name="Ferris P.J."/>
            <person name="Michod R.E."/>
            <person name="Olson B.J.S.C."/>
            <person name="Nozaki H."/>
            <person name="Durand P.M."/>
        </authorList>
    </citation>
    <scope>NUCLEOTIDE SEQUENCE [LARGE SCALE GENOMIC DNA]</scope>
    <source>
        <strain evidence="1 2">NIES-571</strain>
    </source>
</reference>
<comment type="caution">
    <text evidence="1">The sequence shown here is derived from an EMBL/GenBank/DDBJ whole genome shotgun (WGS) entry which is preliminary data.</text>
</comment>
<gene>
    <name evidence="1" type="ORF">TSOC_001042</name>
</gene>
<dbReference type="AlphaFoldDB" id="A0A2J8AHU9"/>
<protein>
    <submittedName>
        <fullName evidence="1">Uncharacterized protein</fullName>
    </submittedName>
</protein>
<organism evidence="1 2">
    <name type="scientific">Tetrabaena socialis</name>
    <dbReference type="NCBI Taxonomy" id="47790"/>
    <lineage>
        <taxon>Eukaryota</taxon>
        <taxon>Viridiplantae</taxon>
        <taxon>Chlorophyta</taxon>
        <taxon>core chlorophytes</taxon>
        <taxon>Chlorophyceae</taxon>
        <taxon>CS clade</taxon>
        <taxon>Chlamydomonadales</taxon>
        <taxon>Tetrabaenaceae</taxon>
        <taxon>Tetrabaena</taxon>
    </lineage>
</organism>
<sequence length="71" mass="7711">MYGMRRLRCSKFLGWPAIGQLAAEHAPAPPAAQQRRPTQATPAALAARLFMLAVVPQMKSSAHVPKSSTRQ</sequence>
<evidence type="ECO:0000313" key="1">
    <source>
        <dbReference type="EMBL" id="PNH12094.1"/>
    </source>
</evidence>
<proteinExistence type="predicted"/>